<evidence type="ECO:0000256" key="5">
    <source>
        <dbReference type="ARBA" id="ARBA00023242"/>
    </source>
</evidence>
<feature type="compositionally biased region" description="Basic and acidic residues" evidence="7">
    <location>
        <begin position="893"/>
        <end position="912"/>
    </location>
</feature>
<reference evidence="9" key="2">
    <citation type="submission" date="2025-09" db="UniProtKB">
        <authorList>
            <consortium name="Ensembl"/>
        </authorList>
    </citation>
    <scope>IDENTIFICATION</scope>
</reference>
<organism evidence="9 10">
    <name type="scientific">Spermophilus dauricus</name>
    <name type="common">Daurian ground squirrel</name>
    <dbReference type="NCBI Taxonomy" id="99837"/>
    <lineage>
        <taxon>Eukaryota</taxon>
        <taxon>Metazoa</taxon>
        <taxon>Chordata</taxon>
        <taxon>Craniata</taxon>
        <taxon>Vertebrata</taxon>
        <taxon>Euteleostomi</taxon>
        <taxon>Mammalia</taxon>
        <taxon>Eutheria</taxon>
        <taxon>Euarchontoglires</taxon>
        <taxon>Glires</taxon>
        <taxon>Rodentia</taxon>
        <taxon>Sciuromorpha</taxon>
        <taxon>Sciuridae</taxon>
        <taxon>Xerinae</taxon>
        <taxon>Marmotini</taxon>
        <taxon>Spermophilus</taxon>
    </lineage>
</organism>
<feature type="compositionally biased region" description="Basic and acidic residues" evidence="7">
    <location>
        <begin position="123"/>
        <end position="150"/>
    </location>
</feature>
<feature type="region of interest" description="Disordered" evidence="7">
    <location>
        <begin position="553"/>
        <end position="612"/>
    </location>
</feature>
<feature type="domain" description="FHA" evidence="8">
    <location>
        <begin position="27"/>
        <end position="76"/>
    </location>
</feature>
<feature type="region of interest" description="Disordered" evidence="7">
    <location>
        <begin position="735"/>
        <end position="773"/>
    </location>
</feature>
<dbReference type="InterPro" id="IPR008984">
    <property type="entry name" value="SMAD_FHA_dom_sf"/>
</dbReference>
<feature type="compositionally biased region" description="Polar residues" evidence="7">
    <location>
        <begin position="394"/>
        <end position="403"/>
    </location>
</feature>
<evidence type="ECO:0000256" key="7">
    <source>
        <dbReference type="SAM" id="MobiDB-lite"/>
    </source>
</evidence>
<feature type="compositionally biased region" description="Basic and acidic residues" evidence="7">
    <location>
        <begin position="1988"/>
        <end position="1999"/>
    </location>
</feature>
<dbReference type="Pfam" id="PF15276">
    <property type="entry name" value="PP1_bind"/>
    <property type="match status" value="1"/>
</dbReference>
<feature type="compositionally biased region" description="Basic and acidic residues" evidence="7">
    <location>
        <begin position="1115"/>
        <end position="1136"/>
    </location>
</feature>
<dbReference type="GO" id="GO:0007088">
    <property type="term" value="P:regulation of mitotic nuclear division"/>
    <property type="evidence" value="ECO:0007669"/>
    <property type="project" value="TreeGrafter"/>
</dbReference>
<dbReference type="Gene3D" id="2.60.200.20">
    <property type="match status" value="1"/>
</dbReference>
<feature type="compositionally biased region" description="Polar residues" evidence="7">
    <location>
        <begin position="597"/>
        <end position="612"/>
    </location>
</feature>
<feature type="compositionally biased region" description="Basic and acidic residues" evidence="7">
    <location>
        <begin position="2896"/>
        <end position="2910"/>
    </location>
</feature>
<feature type="compositionally biased region" description="Basic and acidic residues" evidence="7">
    <location>
        <begin position="3094"/>
        <end position="3110"/>
    </location>
</feature>
<keyword evidence="5" id="KW-0539">Nucleus</keyword>
<keyword evidence="6" id="KW-0131">Cell cycle</keyword>
<dbReference type="CDD" id="cd22673">
    <property type="entry name" value="FHA_Ki67"/>
    <property type="match status" value="1"/>
</dbReference>
<dbReference type="GO" id="GO:0051983">
    <property type="term" value="P:regulation of chromosome segregation"/>
    <property type="evidence" value="ECO:0007669"/>
    <property type="project" value="TreeGrafter"/>
</dbReference>
<dbReference type="SUPFAM" id="SSF49879">
    <property type="entry name" value="SMAD/FHA domain"/>
    <property type="match status" value="1"/>
</dbReference>
<feature type="compositionally biased region" description="Basic residues" evidence="7">
    <location>
        <begin position="1049"/>
        <end position="1058"/>
    </location>
</feature>
<keyword evidence="3" id="KW-0597">Phosphoprotein</keyword>
<evidence type="ECO:0000256" key="1">
    <source>
        <dbReference type="ARBA" id="ARBA00004123"/>
    </source>
</evidence>
<dbReference type="PROSITE" id="PS51257">
    <property type="entry name" value="PROKAR_LIPOPROTEIN"/>
    <property type="match status" value="1"/>
</dbReference>
<feature type="compositionally biased region" description="Polar residues" evidence="7">
    <location>
        <begin position="1099"/>
        <end position="1112"/>
    </location>
</feature>
<evidence type="ECO:0000256" key="4">
    <source>
        <dbReference type="ARBA" id="ARBA00022843"/>
    </source>
</evidence>
<accession>A0A8C9UJW8</accession>
<dbReference type="InterPro" id="IPR012568">
    <property type="entry name" value="KI67R"/>
</dbReference>
<feature type="compositionally biased region" description="Basic residues" evidence="7">
    <location>
        <begin position="2822"/>
        <end position="2834"/>
    </location>
</feature>
<feature type="region of interest" description="Disordered" evidence="7">
    <location>
        <begin position="650"/>
        <end position="686"/>
    </location>
</feature>
<feature type="region of interest" description="Disordered" evidence="7">
    <location>
        <begin position="1975"/>
        <end position="2959"/>
    </location>
</feature>
<feature type="region of interest" description="Disordered" evidence="7">
    <location>
        <begin position="786"/>
        <end position="1066"/>
    </location>
</feature>
<keyword evidence="2" id="KW-1017">Isopeptide bond</keyword>
<feature type="compositionally biased region" description="Polar residues" evidence="7">
    <location>
        <begin position="198"/>
        <end position="215"/>
    </location>
</feature>
<comment type="subcellular location">
    <subcellularLocation>
        <location evidence="1">Nucleus</location>
    </subcellularLocation>
</comment>
<reference evidence="9" key="1">
    <citation type="submission" date="2025-08" db="UniProtKB">
        <authorList>
            <consortium name="Ensembl"/>
        </authorList>
    </citation>
    <scope>IDENTIFICATION</scope>
</reference>
<feature type="compositionally biased region" description="Basic and acidic residues" evidence="7">
    <location>
        <begin position="2709"/>
        <end position="2734"/>
    </location>
</feature>
<feature type="compositionally biased region" description="Basic and acidic residues" evidence="7">
    <location>
        <begin position="3170"/>
        <end position="3182"/>
    </location>
</feature>
<evidence type="ECO:0000256" key="6">
    <source>
        <dbReference type="ARBA" id="ARBA00023306"/>
    </source>
</evidence>
<feature type="compositionally biased region" description="Basic and acidic residues" evidence="7">
    <location>
        <begin position="2567"/>
        <end position="2577"/>
    </location>
</feature>
<keyword evidence="10" id="KW-1185">Reference proteome</keyword>
<dbReference type="Pfam" id="PF08065">
    <property type="entry name" value="KI67R"/>
    <property type="match status" value="16"/>
</dbReference>
<feature type="compositionally biased region" description="Polar residues" evidence="7">
    <location>
        <begin position="1975"/>
        <end position="1985"/>
    </location>
</feature>
<feature type="compositionally biased region" description="Polar residues" evidence="7">
    <location>
        <begin position="2943"/>
        <end position="2957"/>
    </location>
</feature>
<dbReference type="Ensembl" id="ENSSDAT00000003480.1">
    <property type="protein sequence ID" value="ENSSDAP00000003013.1"/>
    <property type="gene ID" value="ENSSDAG00000002849.1"/>
</dbReference>
<keyword evidence="4" id="KW-0832">Ubl conjugation</keyword>
<feature type="region of interest" description="Disordered" evidence="7">
    <location>
        <begin position="1092"/>
        <end position="1903"/>
    </location>
</feature>
<dbReference type="SMART" id="SM01295">
    <property type="entry name" value="K167R"/>
    <property type="match status" value="16"/>
</dbReference>
<dbReference type="Pfam" id="PF00498">
    <property type="entry name" value="FHA"/>
    <property type="match status" value="1"/>
</dbReference>
<feature type="compositionally biased region" description="Basic and acidic residues" evidence="7">
    <location>
        <begin position="2809"/>
        <end position="2819"/>
    </location>
</feature>
<feature type="region of interest" description="Disordered" evidence="7">
    <location>
        <begin position="2982"/>
        <end position="3002"/>
    </location>
</feature>
<evidence type="ECO:0000256" key="2">
    <source>
        <dbReference type="ARBA" id="ARBA00022499"/>
    </source>
</evidence>
<feature type="compositionally biased region" description="Basic residues" evidence="7">
    <location>
        <begin position="651"/>
        <end position="669"/>
    </location>
</feature>
<dbReference type="PANTHER" id="PTHR21603:SF17">
    <property type="entry name" value="PROLIFERATION MARKER PROTEIN KI-67"/>
    <property type="match status" value="1"/>
</dbReference>
<feature type="compositionally biased region" description="Basic and acidic residues" evidence="7">
    <location>
        <begin position="3124"/>
        <end position="3133"/>
    </location>
</feature>
<feature type="compositionally biased region" description="Low complexity" evidence="7">
    <location>
        <begin position="108"/>
        <end position="122"/>
    </location>
</feature>
<dbReference type="GO" id="GO:0005634">
    <property type="term" value="C:nucleus"/>
    <property type="evidence" value="ECO:0007669"/>
    <property type="project" value="UniProtKB-SubCell"/>
</dbReference>
<evidence type="ECO:0000313" key="9">
    <source>
        <dbReference type="Ensembl" id="ENSSDAP00000003013.1"/>
    </source>
</evidence>
<feature type="compositionally biased region" description="Basic and acidic residues" evidence="7">
    <location>
        <begin position="2930"/>
        <end position="2939"/>
    </location>
</feature>
<evidence type="ECO:0000313" key="10">
    <source>
        <dbReference type="Proteomes" id="UP000694422"/>
    </source>
</evidence>
<feature type="compositionally biased region" description="Low complexity" evidence="7">
    <location>
        <begin position="2609"/>
        <end position="2619"/>
    </location>
</feature>
<dbReference type="PANTHER" id="PTHR21603">
    <property type="entry name" value="ANTIGEN KI-67-LIKE PROTEIN"/>
    <property type="match status" value="1"/>
</dbReference>
<sequence>MRPAGRLVTIKRSGADGAHFPLSLSSCLFGRGTECDIRIQLPVVSKQHCKIEIKEQKAILCNFSSTNPAQVNGSAIQEPVPLKHGDIITIIDRSFRWPALINRGQCYSGPARRASRAGSSADPDGKEQDSKAHSKITERKAWGEPVECTKEIPGGSAASVGADPEPPSAPSSEHQGQDGRDAGDTSSGDFKAKPRVTLVSSHGTPRSVASAQCFDNSKRSESPFKKLYQSMKEELDANPPGQNVQCHRKSGAHSGGTAERESTGGLQREPQLVLSCQPRRKSGRSTPMKEDPFPEPETSQTEKRSDLEPVEASKRLVGSSTPLSKMTREKAPVPCPQLPSFAQEHKNEDLRVTLSESASVKAVDVTGTPGKLLIRNQAPVKAEGTANPNKKPENLSSRSRRSVPTNMEVLPTEIQSQPFLTQYLTQVEKKIQKDSFNKPEKLGTAVGQICSGLPGLSSVDISNFGDSINKSEDLSLKRRRVSFGGRLRPELFDENLPPNTPLKKGETPAKRKSLAAHSPAVLKKIIKEQPASLGTESSGVCWEVKAQSVSTGFPAASPRITTAGPGDQRRRSGKASAASGGNKPPQDTPKKAGRKSGQLSSKRTSISRSQHGILQMICSKRRSGASEANLIVAKSWADVVKLGAKQTQTKVVKHGPQRQVNRRQRRPNTPKKPTGPVHHQFSTGHANSPCTIIIGKAQIEKMTAPARPYRMLNNLVFSQKMDYNEDLSGLTEMFKTPVKETTRRTTTSPSTFSSSEKSRGKKPQVTNSGGKPLPLALEISGSNVLSSTQKAAEPSETCFASPSLRRQSMGKDGNTEKTPGNISTMTPLEMRTPGLSPEPLKTVSSANKLRRSVELRNAEVPQVESKTQAGADAAGALPGRPLRETPRAGQAGGREESAQSEGKGGRVTEGRRWRTGGLKSEPTASLTGPEKTLNVEPWEDPSGSQRLPRTPRCTKETVNQEEEATKLPCGTPLPSPATPTASGKRWRKRSLGKVDVQEEASALRKRAHLPTEATYSHAAPGEDEESIGVSRETPEQKEDSVVYGTGVKRGPRTPKKKTQPPEDLAGFKELFQTPKHTEESIAVEKTRLLVKLPEPGPVGTSTSTKTQVNTLQGRVDVKQECPAPERLRGTPREARHTGRASGAGGSAGRALEASAQQALHPAAKVTGSRRQPGTPREKAQPLEDLAGFQELFQTPGRGKDLKTAGETTDAPCKSTEPEPRSTLTPSKRRPRTTLQKVEKEELSALSKLSQSPGRAMHTPTGPVQEEKGARALGTPRQKLDLTDNLSGLKRQRRTPKEKAQPLEDLAGFQELFQTPGWDKDPKTPGETTDAPCKSAGSEGVRATASTKRRSKAGVGKLEEQEEFSALSKLSQSPGRAMHTPTGPVQEEKGARALGTPRQKLDLTDNLSGLKRQRRTPKEKAQPLEDLAGFQELFQTPGWDKDPKTPGETTDAPCKSAGSEGVRATASTKRRSKAGVGKLEEQEEFSALSKLSQSPGRAMHTPTGPVQEEKGARALGTPRQKLDLTDNLSGLKRQRRTPKEKAQPLEDLAGFQELFQTPGWDKDPKTPGETTDAPCKSAGSEGVRATASTKRRSKAGVGKLEEQEEFSALSKLSQSPGRAMHTPTGPVQEEKGARALGTPRQKLDLTDNLSGLKRQRRTPKEKAQPLEDLAGFQELFQTPGWDKDPKTPGETTDAPCKSAGSEGVRATASTKRRSKAGVGKLEEQEEFSALSKLSQSPGRAMHTPTGPVQEEKGARALGTPRQKLDLTDNLSGLKRQRRTPKEKAQALEDLAGFQELFQTPGWDKDPKTPGETTDAPCKSAGSEGVRATASTKRRSKTGVGKLEEQEEFSALSKLSQSPGRAMHTPTGPVQEEKGARALGTPRQKLDLTDNLSGLKRQRRTPKEKAQALEDLAGFQELFQTPGWDKDPKTPGETTDVLCKSTGLELVNAPASTRRRSKTSVGKVEVKEETFVLRELTQMSQEVTQTPRRPGGDDKAIRALEEPGQQALRPAAKVTRSRRQPGAPREKAQPLEDLAGFQELFQTPGSGEDPKTTGETTDVPYKSTGAEPRGTPTPSKRRPRTSLQKVEEKEELSVLSKLSQSPGRAMHTPAGPVQEEKGARALGTPRQKLDLTDNLSGLKRQRRTPKEKAQALEDLAGFQELFQTPGWDKDPKTPGETTDAPCKSAGSEGVRATASTKRRSKAGVGKLEEQEEFSALSKLSQSPGRAMHTPTGPVQEEKGARALGTPRQKLDLTDNLSGLKRQRRTPKEKAQPLEDLAGFQELFQTPGWDKDPKTPGETTDAPCKSIEPEPRGTVTSSKRRPRTSLQKVEEKEELSALSKLSQSPGRAMHTPTGPVQEEKGARALGTPRQKLDLTDNLSGLKRQRRTPKEKAQPLEDLAGFQELFQTPGWDKDPKTPGETTDAPCKSIEPEPRGTLTSSKRRPRISLQKVEEKEELSPVIKPKQILGDAAHTEAESTGDDKGVKMVKKPVKRKLDTTEKVTGSKRHRGAAEGEAQPPEDLAGSKDPIPAPGPSEEPTRDEKTTETPCRSPQPEPGHTPASTKGRPRTRLRTAEVKEEPPALRKPAQTSRTTRHMRTAPVGEDQGSRASEGSAQQARAPAARATGIRRLRGAPEDQPLEDLAGSKELIPAPCPNEGLAGEGKTTKIPCESPEGEPVATPAPPKRQPRAGLRKAPVTEEVSVQGEVAGTSGEPMHTHPEPKGDSKNIKVLKEPIKRKLDPAAGTRGSKRRRGAAEGEAQPLEDLAGSKDPIPAPGPSEEPTRDEKTTETPCRSPQPELGHTPASIKGRPRTRLRKAEVKEEPPAVRKPTRTSRTTRHTRTAPGGEDQGSRASEGSAQQARAPAARATGIRRLRGAAEGHAQALEDLAGSKEPIQAPGPSEEPTRDEKTTEMKQKPPDGATPLLTSSRVLRAPKGKPVEDREGKGHPTALQSRSNMSLPTGKSGTDGLLSGVGALCSETGLQDTVQAKAVHGKKRAAPRERGRSPEPLIINKDLKILVNRIEPVEDHNSSRKAGKRKLKVEDSAPVDKGILLRTRHQNTTEGEEPRPDITVSAEKMKIKRRGKKPMEPSQEVGLQGPGDGDEKAESRAKVRGERARLRAGIRNQISQPHTAEEEVRERSVAVPMKNQEEKGATANSDFRCLRSRKPGMQPSLESESEQRVTRGAKRCAENLKVKDTVDTKKLRSRSSRHREDI</sequence>
<feature type="region of interest" description="Disordered" evidence="7">
    <location>
        <begin position="492"/>
        <end position="516"/>
    </location>
</feature>
<feature type="compositionally biased region" description="Low complexity" evidence="7">
    <location>
        <begin position="2851"/>
        <end position="2861"/>
    </location>
</feature>
<feature type="region of interest" description="Disordered" evidence="7">
    <location>
        <begin position="374"/>
        <end position="403"/>
    </location>
</feature>
<feature type="compositionally biased region" description="Polar residues" evidence="7">
    <location>
        <begin position="816"/>
        <end position="826"/>
    </location>
</feature>
<dbReference type="InterPro" id="IPR029334">
    <property type="entry name" value="PP1-bd"/>
</dbReference>
<name>A0A8C9UJW8_SPEDA</name>
<feature type="compositionally biased region" description="Low complexity" evidence="7">
    <location>
        <begin position="744"/>
        <end position="755"/>
    </location>
</feature>
<protein>
    <recommendedName>
        <fullName evidence="8">FHA domain-containing protein</fullName>
    </recommendedName>
</protein>
<evidence type="ECO:0000259" key="8">
    <source>
        <dbReference type="PROSITE" id="PS50006"/>
    </source>
</evidence>
<feature type="compositionally biased region" description="Basic and acidic residues" evidence="7">
    <location>
        <begin position="2467"/>
        <end position="2480"/>
    </location>
</feature>
<feature type="region of interest" description="Disordered" evidence="7">
    <location>
        <begin position="108"/>
        <end position="344"/>
    </location>
</feature>
<proteinExistence type="predicted"/>
<dbReference type="SMART" id="SM00240">
    <property type="entry name" value="FHA"/>
    <property type="match status" value="1"/>
</dbReference>
<dbReference type="PROSITE" id="PS50006">
    <property type="entry name" value="FHA_DOMAIN"/>
    <property type="match status" value="1"/>
</dbReference>
<feature type="region of interest" description="Disordered" evidence="7">
    <location>
        <begin position="3019"/>
        <end position="3182"/>
    </location>
</feature>
<dbReference type="InterPro" id="IPR000253">
    <property type="entry name" value="FHA_dom"/>
</dbReference>
<dbReference type="Proteomes" id="UP000694422">
    <property type="component" value="Unplaced"/>
</dbReference>
<dbReference type="GO" id="GO:0005694">
    <property type="term" value="C:chromosome"/>
    <property type="evidence" value="ECO:0007669"/>
    <property type="project" value="TreeGrafter"/>
</dbReference>
<feature type="compositionally biased region" description="Basic and acidic residues" evidence="7">
    <location>
        <begin position="300"/>
        <end position="314"/>
    </location>
</feature>
<evidence type="ECO:0000256" key="3">
    <source>
        <dbReference type="ARBA" id="ARBA00022553"/>
    </source>
</evidence>